<dbReference type="EMBL" id="CP036546">
    <property type="protein sequence ID" value="QCQ45402.1"/>
    <property type="molecule type" value="Genomic_DNA"/>
</dbReference>
<dbReference type="EMBL" id="JMZZ02000041">
    <property type="protein sequence ID" value="KFX75904.1"/>
    <property type="molecule type" value="Genomic_DNA"/>
</dbReference>
<dbReference type="OrthoDB" id="1109882at2"/>
<protein>
    <submittedName>
        <fullName evidence="9">ABC transporter permease</fullName>
    </submittedName>
</protein>
<reference evidence="9" key="2">
    <citation type="submission" date="2014-07" db="EMBL/GenBank/DDBJ databases">
        <title>Genetics and epidemiology of antimicrobial resistance in B. fragilis group.</title>
        <authorList>
            <person name="Sydenham T.V."/>
            <person name="Hasman H."/>
            <person name="Kemp M."/>
            <person name="Justesen U.S."/>
        </authorList>
    </citation>
    <scope>NUCLEOTIDE SEQUENCE [LARGE SCALE GENOMIC DNA]</scope>
    <source>
        <strain evidence="9">DCMOUH0018B</strain>
    </source>
</reference>
<feature type="transmembrane region" description="Helical" evidence="6">
    <location>
        <begin position="343"/>
        <end position="368"/>
    </location>
</feature>
<evidence type="ECO:0000313" key="11">
    <source>
        <dbReference type="EMBL" id="QCQ45402.1"/>
    </source>
</evidence>
<dbReference type="EMBL" id="JAPUAC010000005">
    <property type="protein sequence ID" value="MCZ2654236.1"/>
    <property type="molecule type" value="Genomic_DNA"/>
</dbReference>
<feature type="transmembrane region" description="Helical" evidence="6">
    <location>
        <begin position="295"/>
        <end position="314"/>
    </location>
</feature>
<reference evidence="10" key="5">
    <citation type="submission" date="2022-12" db="EMBL/GenBank/DDBJ databases">
        <title>Development of a Multilocus Sequence Typing Scheme for Bacteroides fragilis Based on Whole Genome Sequencing Data and Clinical Application.</title>
        <authorList>
            <person name="Nielsen F.D."/>
            <person name="Justesen U.S."/>
        </authorList>
    </citation>
    <scope>NUCLEOTIDE SEQUENCE</scope>
    <source>
        <strain evidence="10">BF_BC_ODE_DK_2015_2</strain>
    </source>
</reference>
<dbReference type="Pfam" id="PF02687">
    <property type="entry name" value="FtsX"/>
    <property type="match status" value="1"/>
</dbReference>
<name>A0A0I9RS21_BACFG</name>
<feature type="domain" description="MacB-like periplasmic core" evidence="8">
    <location>
        <begin position="22"/>
        <end position="244"/>
    </location>
</feature>
<dbReference type="Pfam" id="PF12704">
    <property type="entry name" value="MacB_PCD"/>
    <property type="match status" value="1"/>
</dbReference>
<comment type="subcellular location">
    <subcellularLocation>
        <location evidence="1">Cell membrane</location>
        <topology evidence="1">Multi-pass membrane protein</topology>
    </subcellularLocation>
</comment>
<dbReference type="PANTHER" id="PTHR30572">
    <property type="entry name" value="MEMBRANE COMPONENT OF TRANSPORTER-RELATED"/>
    <property type="match status" value="1"/>
</dbReference>
<dbReference type="AlphaFoldDB" id="A0A0I9RS21"/>
<dbReference type="PANTHER" id="PTHR30572:SF18">
    <property type="entry name" value="ABC-TYPE MACROLIDE FAMILY EXPORT SYSTEM PERMEASE COMPONENT 2"/>
    <property type="match status" value="1"/>
</dbReference>
<gene>
    <name evidence="12" type="ORF">DW228_11245</name>
    <name evidence="11" type="ORF">EC80_011340</name>
    <name evidence="9" type="ORF">EE52_0203675</name>
    <name evidence="10" type="ORF">O1422_08665</name>
</gene>
<evidence type="ECO:0000313" key="9">
    <source>
        <dbReference type="EMBL" id="KFX75904.1"/>
    </source>
</evidence>
<dbReference type="Proteomes" id="UP000266644">
    <property type="component" value="Unassembled WGS sequence"/>
</dbReference>
<organism evidence="9">
    <name type="scientific">Bacteroides fragilis</name>
    <dbReference type="NCBI Taxonomy" id="817"/>
    <lineage>
        <taxon>Bacteria</taxon>
        <taxon>Pseudomonadati</taxon>
        <taxon>Bacteroidota</taxon>
        <taxon>Bacteroidia</taxon>
        <taxon>Bacteroidales</taxon>
        <taxon>Bacteroidaceae</taxon>
        <taxon>Bacteroides</taxon>
    </lineage>
</organism>
<evidence type="ECO:0000256" key="3">
    <source>
        <dbReference type="ARBA" id="ARBA00022692"/>
    </source>
</evidence>
<dbReference type="Proteomes" id="UP000036847">
    <property type="component" value="Chromosome"/>
</dbReference>
<evidence type="ECO:0000313" key="12">
    <source>
        <dbReference type="EMBL" id="RHH11045.1"/>
    </source>
</evidence>
<evidence type="ECO:0000259" key="8">
    <source>
        <dbReference type="Pfam" id="PF12704"/>
    </source>
</evidence>
<evidence type="ECO:0000256" key="1">
    <source>
        <dbReference type="ARBA" id="ARBA00004651"/>
    </source>
</evidence>
<reference evidence="12 14" key="3">
    <citation type="submission" date="2018-08" db="EMBL/GenBank/DDBJ databases">
        <title>A genome reference for cultivated species of the human gut microbiota.</title>
        <authorList>
            <person name="Zou Y."/>
            <person name="Xue W."/>
            <person name="Luo G."/>
        </authorList>
    </citation>
    <scope>NUCLEOTIDE SEQUENCE [LARGE SCALE GENOMIC DNA]</scope>
    <source>
        <strain evidence="12 14">AM18-6</strain>
    </source>
</reference>
<sequence>MITIYLKQSYNLLKENRFVNGISVAGTALSVAAVMLIYLVYQVNFSAYAPESNRYRILFVNSLQACGSDGNPINNGGMSHKVVRECLYPLQTPEAVTAFTDRQLPVNIRGQQFYDKYTIKFTDDGFWKVFDFTFLSGVPFTHADWESGIRQAVISDKLARKLFGTVEATGQTLRMNYADYQICGVVKEVSQAAENAYGDVWVPYTVNSSLLKENVNYCEGTTGEFTSCILARSSSDFEPIRKEMLKLQAAFNASLTNTKLDYMYSPYTQWQAVLGTNGFDRGTVGEWFKTTGATVLFLLLLPALNIIGITLTQFRKRRSEIGVRKAFGARSFSLVEQVMTENLLISCIGGLIGLVLSYALLSLCRSFFFSGTIALTHDMLIQPFTFVAAFFFTLLLNLLSAAIPAWRASRMPITEALHDME</sequence>
<dbReference type="GO" id="GO:0022857">
    <property type="term" value="F:transmembrane transporter activity"/>
    <property type="evidence" value="ECO:0007669"/>
    <property type="project" value="TreeGrafter"/>
</dbReference>
<dbReference type="InterPro" id="IPR003838">
    <property type="entry name" value="ABC3_permease_C"/>
</dbReference>
<dbReference type="RefSeq" id="WP_005809456.1">
    <property type="nucleotide sequence ID" value="NZ_CAEUHN010000019.1"/>
</dbReference>
<dbReference type="PATRIC" id="fig|817.51.peg.3869"/>
<keyword evidence="5 6" id="KW-0472">Membrane</keyword>
<keyword evidence="2" id="KW-1003">Cell membrane</keyword>
<evidence type="ECO:0000259" key="7">
    <source>
        <dbReference type="Pfam" id="PF02687"/>
    </source>
</evidence>
<proteinExistence type="predicted"/>
<evidence type="ECO:0000313" key="14">
    <source>
        <dbReference type="Proteomes" id="UP000266644"/>
    </source>
</evidence>
<feature type="transmembrane region" description="Helical" evidence="6">
    <location>
        <begin position="380"/>
        <end position="403"/>
    </location>
</feature>
<dbReference type="InterPro" id="IPR025857">
    <property type="entry name" value="MacB_PCD"/>
</dbReference>
<dbReference type="GO" id="GO:0005886">
    <property type="term" value="C:plasma membrane"/>
    <property type="evidence" value="ECO:0007669"/>
    <property type="project" value="UniProtKB-SubCell"/>
</dbReference>
<evidence type="ECO:0000256" key="4">
    <source>
        <dbReference type="ARBA" id="ARBA00022989"/>
    </source>
</evidence>
<evidence type="ECO:0000256" key="2">
    <source>
        <dbReference type="ARBA" id="ARBA00022475"/>
    </source>
</evidence>
<dbReference type="InterPro" id="IPR050250">
    <property type="entry name" value="Macrolide_Exporter_MacB"/>
</dbReference>
<dbReference type="EMBL" id="QRJE01000016">
    <property type="protein sequence ID" value="RHH11045.1"/>
    <property type="molecule type" value="Genomic_DNA"/>
</dbReference>
<keyword evidence="3 6" id="KW-0812">Transmembrane</keyword>
<evidence type="ECO:0000313" key="10">
    <source>
        <dbReference type="EMBL" id="MCZ2654236.1"/>
    </source>
</evidence>
<accession>A0A0I9RS21</accession>
<feature type="domain" description="ABC3 transporter permease C-terminal" evidence="7">
    <location>
        <begin position="295"/>
        <end position="413"/>
    </location>
</feature>
<keyword evidence="4 6" id="KW-1133">Transmembrane helix</keyword>
<evidence type="ECO:0000256" key="5">
    <source>
        <dbReference type="ARBA" id="ARBA00023136"/>
    </source>
</evidence>
<feature type="transmembrane region" description="Helical" evidence="6">
    <location>
        <begin position="21"/>
        <end position="41"/>
    </location>
</feature>
<evidence type="ECO:0000313" key="13">
    <source>
        <dbReference type="Proteomes" id="UP000036847"/>
    </source>
</evidence>
<evidence type="ECO:0000256" key="6">
    <source>
        <dbReference type="SAM" id="Phobius"/>
    </source>
</evidence>
<reference evidence="9" key="1">
    <citation type="book" date="2014" name="THE 24TH EUROPEAN CONGRESS OF CLINICAL MICROBIOLOGY AND INFECTIOUS DISEASES" publisher="ECCMID 2014" city="Barcelona, Spain">
        <title>Identification of resistance genes in three multidrug-resistant Bacteroides fragilis isolates by whole genome sequencing.</title>
        <editorList>
            <person name="Unknown"/>
            <person name="A."/>
        </editorList>
        <authorList>
            <person name="Sydenham T.V."/>
            <person name="Hasman H."/>
            <person name="Wang M."/>
            <person name="Soki J."/>
            <person name="Nagy E."/>
            <person name="Justesen U.S."/>
        </authorList>
    </citation>
    <scope>NUCLEOTIDE SEQUENCE</scope>
    <source>
        <strain evidence="9">DCMOUH0018B</strain>
        <strain evidence="11">DCMSKEJBY0001B</strain>
    </source>
</reference>
<dbReference type="Proteomes" id="UP001075704">
    <property type="component" value="Unassembled WGS sequence"/>
</dbReference>
<reference evidence="11 13" key="4">
    <citation type="submission" date="2019-03" db="EMBL/GenBank/DDBJ databases">
        <title>Complete genome assembly of MDR B. fragilis.</title>
        <authorList>
            <person name="Sydenham T.V."/>
            <person name="Hasman H."/>
            <person name="Justesen U.S."/>
        </authorList>
    </citation>
    <scope>NUCLEOTIDE SEQUENCE [LARGE SCALE GENOMIC DNA]</scope>
    <source>
        <strain evidence="11 13">DCMSKEJBY0001B</strain>
    </source>
</reference>